<name>A0A7Y9PI46_9BACT</name>
<feature type="signal peptide" evidence="3">
    <location>
        <begin position="1"/>
        <end position="28"/>
    </location>
</feature>
<evidence type="ECO:0000256" key="2">
    <source>
        <dbReference type="SAM" id="MobiDB-lite"/>
    </source>
</evidence>
<dbReference type="EMBL" id="JACCCW010000002">
    <property type="protein sequence ID" value="NYF80281.1"/>
    <property type="molecule type" value="Genomic_DNA"/>
</dbReference>
<dbReference type="PANTHER" id="PTHR33886:SF8">
    <property type="entry name" value="UNSATURATED RHAMNOGALACTURONAN HYDROLASE (EUROFUNG)"/>
    <property type="match status" value="1"/>
</dbReference>
<accession>A0A7Y9PI46</accession>
<gene>
    <name evidence="4" type="ORF">HDF17_002601</name>
</gene>
<evidence type="ECO:0000313" key="5">
    <source>
        <dbReference type="Proteomes" id="UP000589520"/>
    </source>
</evidence>
<dbReference type="Pfam" id="PF07470">
    <property type="entry name" value="Glyco_hydro_88"/>
    <property type="match status" value="1"/>
</dbReference>
<dbReference type="AlphaFoldDB" id="A0A7Y9PI46"/>
<protein>
    <submittedName>
        <fullName evidence="4">Rhamnogalacturonyl hydrolase YesR</fullName>
    </submittedName>
</protein>
<keyword evidence="3" id="KW-0732">Signal</keyword>
<evidence type="ECO:0000256" key="3">
    <source>
        <dbReference type="SAM" id="SignalP"/>
    </source>
</evidence>
<evidence type="ECO:0000256" key="1">
    <source>
        <dbReference type="ARBA" id="ARBA00022801"/>
    </source>
</evidence>
<dbReference type="Proteomes" id="UP000589520">
    <property type="component" value="Unassembled WGS sequence"/>
</dbReference>
<organism evidence="4 5">
    <name type="scientific">Granulicella arctica</name>
    <dbReference type="NCBI Taxonomy" id="940613"/>
    <lineage>
        <taxon>Bacteria</taxon>
        <taxon>Pseudomonadati</taxon>
        <taxon>Acidobacteriota</taxon>
        <taxon>Terriglobia</taxon>
        <taxon>Terriglobales</taxon>
        <taxon>Acidobacteriaceae</taxon>
        <taxon>Granulicella</taxon>
    </lineage>
</organism>
<dbReference type="InterPro" id="IPR012341">
    <property type="entry name" value="6hp_glycosidase-like_sf"/>
</dbReference>
<dbReference type="InterPro" id="IPR010905">
    <property type="entry name" value="Glyco_hydro_88"/>
</dbReference>
<dbReference type="SUPFAM" id="SSF48208">
    <property type="entry name" value="Six-hairpin glycosidases"/>
    <property type="match status" value="1"/>
</dbReference>
<feature type="chain" id="PRO_5031436868" evidence="3">
    <location>
        <begin position="29"/>
        <end position="387"/>
    </location>
</feature>
<feature type="region of interest" description="Disordered" evidence="2">
    <location>
        <begin position="26"/>
        <end position="51"/>
    </location>
</feature>
<evidence type="ECO:0000313" key="4">
    <source>
        <dbReference type="EMBL" id="NYF80281.1"/>
    </source>
</evidence>
<dbReference type="InterPro" id="IPR052043">
    <property type="entry name" value="PolySaccharide_Degr_Enz"/>
</dbReference>
<dbReference type="GO" id="GO:0016787">
    <property type="term" value="F:hydrolase activity"/>
    <property type="evidence" value="ECO:0007669"/>
    <property type="project" value="UniProtKB-KW"/>
</dbReference>
<sequence>MAHRSRCIALMLLAVSLSTASYTQTAVAGEPPAPPSGDTPADPGPLATNLSGDLHPASVKAAMKRVADWQLARVVDTPSQDWTFATLYAGFMLASATLKDNRYRDAVQHVAEHYDWKLGPRQIHADDQAIGQSYLALYQLKPEPIRIAATREQFDRIMQLPDDPAKSVWWWCDALFMAPPVWAGLSHITGDPKYDTYMAHEWHITADLLWDKDEHLFFRDATYFDKHEKNGKKIFWSRGNGWVMGGIVRVLDELPANDPRRAYYLDKLKEMSVKIASLQNADGLWSPGLLDAADYPLPENSGSAFFVYALAWGINHHVLDEHLYGPVVAKAWKGLVSHIYADGRLGCIQPVGAAPGAFSAGTSYVFGTGAFLMAGSEVVKLPHAITR</sequence>
<dbReference type="PANTHER" id="PTHR33886">
    <property type="entry name" value="UNSATURATED RHAMNOGALACTURONAN HYDROLASE (EUROFUNG)"/>
    <property type="match status" value="1"/>
</dbReference>
<proteinExistence type="predicted"/>
<dbReference type="RefSeq" id="WP_179491561.1">
    <property type="nucleotide sequence ID" value="NZ_JACCCW010000002.1"/>
</dbReference>
<keyword evidence="5" id="KW-1185">Reference proteome</keyword>
<dbReference type="Gene3D" id="1.50.10.10">
    <property type="match status" value="1"/>
</dbReference>
<keyword evidence="1 4" id="KW-0378">Hydrolase</keyword>
<comment type="caution">
    <text evidence="4">The sequence shown here is derived from an EMBL/GenBank/DDBJ whole genome shotgun (WGS) entry which is preliminary data.</text>
</comment>
<reference evidence="4 5" key="1">
    <citation type="submission" date="2020-07" db="EMBL/GenBank/DDBJ databases">
        <title>Genomic Encyclopedia of Type Strains, Phase IV (KMG-V): Genome sequencing to study the core and pangenomes of soil and plant-associated prokaryotes.</title>
        <authorList>
            <person name="Whitman W."/>
        </authorList>
    </citation>
    <scope>NUCLEOTIDE SEQUENCE [LARGE SCALE GENOMIC DNA]</scope>
    <source>
        <strain evidence="4 5">X4EP2</strain>
    </source>
</reference>
<dbReference type="InterPro" id="IPR008928">
    <property type="entry name" value="6-hairpin_glycosidase_sf"/>
</dbReference>
<dbReference type="GO" id="GO:0005975">
    <property type="term" value="P:carbohydrate metabolic process"/>
    <property type="evidence" value="ECO:0007669"/>
    <property type="project" value="InterPro"/>
</dbReference>